<feature type="compositionally biased region" description="Polar residues" evidence="3">
    <location>
        <begin position="248"/>
        <end position="261"/>
    </location>
</feature>
<keyword evidence="4" id="KW-0812">Transmembrane</keyword>
<dbReference type="CDD" id="cd22829">
    <property type="entry name" value="Gal_Rha_Lectin_EVA1_EVA1C_rpt2"/>
    <property type="match status" value="1"/>
</dbReference>
<evidence type="ECO:0000256" key="1">
    <source>
        <dbReference type="ARBA" id="ARBA00022734"/>
    </source>
</evidence>
<dbReference type="Proteomes" id="UP001519460">
    <property type="component" value="Unassembled WGS sequence"/>
</dbReference>
<feature type="region of interest" description="Disordered" evidence="3">
    <location>
        <begin position="248"/>
        <end position="383"/>
    </location>
</feature>
<feature type="compositionally biased region" description="Basic and acidic residues" evidence="3">
    <location>
        <begin position="316"/>
        <end position="330"/>
    </location>
</feature>
<evidence type="ECO:0000313" key="7">
    <source>
        <dbReference type="Proteomes" id="UP001519460"/>
    </source>
</evidence>
<accession>A0ABD0KHI5</accession>
<reference evidence="6 7" key="1">
    <citation type="journal article" date="2023" name="Sci. Data">
        <title>Genome assembly of the Korean intertidal mud-creeper Batillaria attramentaria.</title>
        <authorList>
            <person name="Patra A.K."/>
            <person name="Ho P.T."/>
            <person name="Jun S."/>
            <person name="Lee S.J."/>
            <person name="Kim Y."/>
            <person name="Won Y.J."/>
        </authorList>
    </citation>
    <scope>NUCLEOTIDE SEQUENCE [LARGE SCALE GENOMIC DNA]</scope>
    <source>
        <strain evidence="6">Wonlab-2016</strain>
    </source>
</reference>
<feature type="compositionally biased region" description="Basic and acidic residues" evidence="3">
    <location>
        <begin position="373"/>
        <end position="383"/>
    </location>
</feature>
<feature type="compositionally biased region" description="Polar residues" evidence="3">
    <location>
        <begin position="331"/>
        <end position="349"/>
    </location>
</feature>
<keyword evidence="1" id="KW-0430">Lectin</keyword>
<dbReference type="Pfam" id="PF02140">
    <property type="entry name" value="SUEL_Lectin"/>
    <property type="match status" value="2"/>
</dbReference>
<dbReference type="EMBL" id="JACVVK020000176">
    <property type="protein sequence ID" value="KAK7486634.1"/>
    <property type="molecule type" value="Genomic_DNA"/>
</dbReference>
<name>A0ABD0KHI5_9CAEN</name>
<feature type="domain" description="SUEL-type lectin" evidence="5">
    <location>
        <begin position="66"/>
        <end position="156"/>
    </location>
</feature>
<dbReference type="FunFam" id="2.60.120.740:FF:000003">
    <property type="entry name" value="Protein eva-1 homolog C"/>
    <property type="match status" value="1"/>
</dbReference>
<feature type="compositionally biased region" description="Basic residues" evidence="3">
    <location>
        <begin position="165"/>
        <end position="185"/>
    </location>
</feature>
<dbReference type="InterPro" id="IPR000922">
    <property type="entry name" value="Lectin_gal-bd_dom"/>
</dbReference>
<feature type="domain" description="SUEL-type lectin" evidence="5">
    <location>
        <begin position="1"/>
        <end position="57"/>
    </location>
</feature>
<dbReference type="PANTHER" id="PTHR46780">
    <property type="entry name" value="PROTEIN EVA-1"/>
    <property type="match status" value="1"/>
</dbReference>
<evidence type="ECO:0000256" key="4">
    <source>
        <dbReference type="SAM" id="Phobius"/>
    </source>
</evidence>
<evidence type="ECO:0000256" key="2">
    <source>
        <dbReference type="ARBA" id="ARBA00022737"/>
    </source>
</evidence>
<proteinExistence type="predicted"/>
<evidence type="ECO:0000259" key="5">
    <source>
        <dbReference type="PROSITE" id="PS50228"/>
    </source>
</evidence>
<feature type="transmembrane region" description="Helical" evidence="4">
    <location>
        <begin position="465"/>
        <end position="490"/>
    </location>
</feature>
<organism evidence="6 7">
    <name type="scientific">Batillaria attramentaria</name>
    <dbReference type="NCBI Taxonomy" id="370345"/>
    <lineage>
        <taxon>Eukaryota</taxon>
        <taxon>Metazoa</taxon>
        <taxon>Spiralia</taxon>
        <taxon>Lophotrochozoa</taxon>
        <taxon>Mollusca</taxon>
        <taxon>Gastropoda</taxon>
        <taxon>Caenogastropoda</taxon>
        <taxon>Sorbeoconcha</taxon>
        <taxon>Cerithioidea</taxon>
        <taxon>Batillariidae</taxon>
        <taxon>Batillaria</taxon>
    </lineage>
</organism>
<gene>
    <name evidence="6" type="ORF">BaRGS_00022159</name>
</gene>
<dbReference type="InterPro" id="IPR043159">
    <property type="entry name" value="Lectin_gal-bd_sf"/>
</dbReference>
<dbReference type="Gene3D" id="2.60.120.740">
    <property type="match status" value="2"/>
</dbReference>
<keyword evidence="7" id="KW-1185">Reference proteome</keyword>
<evidence type="ECO:0000256" key="3">
    <source>
        <dbReference type="SAM" id="MobiDB-lite"/>
    </source>
</evidence>
<feature type="compositionally biased region" description="Polar residues" evidence="3">
    <location>
        <begin position="187"/>
        <end position="229"/>
    </location>
</feature>
<dbReference type="PROSITE" id="PS50228">
    <property type="entry name" value="SUEL_LECTIN"/>
    <property type="match status" value="2"/>
</dbReference>
<keyword evidence="2" id="KW-0677">Repeat</keyword>
<comment type="caution">
    <text evidence="6">The sequence shown here is derived from an EMBL/GenBank/DDBJ whole genome shotgun (WGS) entry which is preliminary data.</text>
</comment>
<feature type="region of interest" description="Disordered" evidence="3">
    <location>
        <begin position="165"/>
        <end position="233"/>
    </location>
</feature>
<protein>
    <recommendedName>
        <fullName evidence="5">SUEL-type lectin domain-containing protein</fullName>
    </recommendedName>
</protein>
<evidence type="ECO:0000313" key="6">
    <source>
        <dbReference type="EMBL" id="KAK7486634.1"/>
    </source>
</evidence>
<dbReference type="AlphaFoldDB" id="A0ABD0KHI5"/>
<keyword evidence="4" id="KW-0472">Membrane</keyword>
<sequence length="567" mass="62904">MYRPVSHVCRVPVLCVQVLLDLCEDHAQCQVLATSTTFRQDPCPTTSKYLEVHYKCRPNEFDRQTVCEGEQMELACRKSSRIAIYSAMFGRAPNGTSPCPPNRPGYIDCQSAETVSEVRTACQGRKRCDLQATEAVFGNPCATGINKYLTVTYTCVPKRILKELRRHRGRPSRNRKRKHRHKKPSVTKLTTEVHQNLGTTSPSRALSESQSTEVQETYVRTETQKNTSPGEGHILEGQVTTQHIVKNRTPAPSSVITSTPQYPVILTGSKNTPSYTRDNDPPVRPSSDIDSYPPNRPSSGRDGYTPNRPSTVPDWYRPDRLTPVPERDKQGSSNVNRPLEDSSGNSNVYKPSGGSTGVSDVNWPQKGSSGISDRNRPFGGRPDRTMSTMVPDSVAPSVGPVGDTTQSVRDLNTGRVNESNLTVLCANNTVPSVVRTLPSNHETPVGIIKDWFAAVRFLQTHQEKAVLYMVVGVCFGLILLLLVVLGRVCVQLKRNTHAKLDMSEPTHSRNVSRLHNHTGLDTPMLDHSDSIDRIEVVRFEPRGTLRSGYHSTLHSDSGDRSLCNYYG</sequence>
<dbReference type="GO" id="GO:0030246">
    <property type="term" value="F:carbohydrate binding"/>
    <property type="evidence" value="ECO:0007669"/>
    <property type="project" value="UniProtKB-KW"/>
</dbReference>
<keyword evidence="4" id="KW-1133">Transmembrane helix</keyword>